<comment type="catalytic activity">
    <reaction evidence="6">
        <text>3-hydroxy-2-methylpropanoate + NAD(+) = 2-methyl-3-oxopropanoate + NADH + H(+)</text>
        <dbReference type="Rhea" id="RHEA:17681"/>
        <dbReference type="ChEBI" id="CHEBI:11805"/>
        <dbReference type="ChEBI" id="CHEBI:15378"/>
        <dbReference type="ChEBI" id="CHEBI:57540"/>
        <dbReference type="ChEBI" id="CHEBI:57700"/>
        <dbReference type="ChEBI" id="CHEBI:57945"/>
        <dbReference type="EC" id="1.1.1.31"/>
    </reaction>
</comment>
<comment type="pathway">
    <text evidence="6">Amino-acid degradation; L-valine degradation.</text>
</comment>
<dbReference type="PANTHER" id="PTHR22981">
    <property type="entry name" value="3-HYDROXYISOBUTYRATE DEHYDROGENASE-RELATED"/>
    <property type="match status" value="1"/>
</dbReference>
<feature type="domain" description="6-phosphogluconate dehydrogenase NADP-binding" evidence="7">
    <location>
        <begin position="3"/>
        <end position="162"/>
    </location>
</feature>
<dbReference type="PROSITE" id="PS00895">
    <property type="entry name" value="3_HYDROXYISOBUT_DH"/>
    <property type="match status" value="1"/>
</dbReference>
<proteinExistence type="inferred from homology"/>
<evidence type="ECO:0000313" key="9">
    <source>
        <dbReference type="EMBL" id="KAB1071664.1"/>
    </source>
</evidence>
<dbReference type="EC" id="1.1.1.31" evidence="6"/>
<accession>A0A6N6MP26</accession>
<dbReference type="InterPro" id="IPR013328">
    <property type="entry name" value="6PGD_dom2"/>
</dbReference>
<dbReference type="UniPathway" id="UPA00362"/>
<dbReference type="Pfam" id="PF14833">
    <property type="entry name" value="NAD_binding_11"/>
    <property type="match status" value="1"/>
</dbReference>
<evidence type="ECO:0000256" key="2">
    <source>
        <dbReference type="ARBA" id="ARBA00022456"/>
    </source>
</evidence>
<evidence type="ECO:0000256" key="4">
    <source>
        <dbReference type="ARBA" id="ARBA00023027"/>
    </source>
</evidence>
<evidence type="ECO:0000256" key="6">
    <source>
        <dbReference type="RuleBase" id="RU910714"/>
    </source>
</evidence>
<sequence length="302" mass="30566">MTRIGFIGLGRMGLPMVRHLVQAGHAVRACDVSPAAQEAARGTGAEVHATPAEAVADAEFVVSMVPTGRHVLDIHTGPAGTLEGVPAGCTVIDCSTIAVAEARALHEAGRQKGIAVLDAPVSGGVMGAEAGTLTFMVGGAPSDLDRARPILEAMGRNIFHAGAAGNGQAAKICNNLLAGISMIAVSEAYTLAKRLGLDPATMRDIVSTATGSCHALVSYPPVPGLLPNVPSSRGYRNGFAADLMLKDLRLAEGAAMDTGSSLPLGTLAASIYSLFCGAGAGDLDYSGVIRMIEGEETAAAVP</sequence>
<dbReference type="InterPro" id="IPR006115">
    <property type="entry name" value="6PGDH_NADP-bd"/>
</dbReference>
<dbReference type="GO" id="GO:0051287">
    <property type="term" value="F:NAD binding"/>
    <property type="evidence" value="ECO:0007669"/>
    <property type="project" value="InterPro"/>
</dbReference>
<dbReference type="PIRSF" id="PIRSF000103">
    <property type="entry name" value="HIBADH"/>
    <property type="match status" value="1"/>
</dbReference>
<name>A0A6N6MP26_9HYPH</name>
<dbReference type="GO" id="GO:0008442">
    <property type="term" value="F:3-hydroxyisobutyrate dehydrogenase activity"/>
    <property type="evidence" value="ECO:0007669"/>
    <property type="project" value="UniProtKB-EC"/>
</dbReference>
<feature type="domain" description="3-hydroxyisobutyrate dehydrogenase-like NAD-binding" evidence="8">
    <location>
        <begin position="165"/>
        <end position="291"/>
    </location>
</feature>
<dbReference type="GO" id="GO:0006574">
    <property type="term" value="P:L-valine catabolic process"/>
    <property type="evidence" value="ECO:0007669"/>
    <property type="project" value="UniProtKB-UniPathway"/>
</dbReference>
<organism evidence="9 10">
    <name type="scientific">Methylobacterium planeticum</name>
    <dbReference type="NCBI Taxonomy" id="2615211"/>
    <lineage>
        <taxon>Bacteria</taxon>
        <taxon>Pseudomonadati</taxon>
        <taxon>Pseudomonadota</taxon>
        <taxon>Alphaproteobacteria</taxon>
        <taxon>Hyphomicrobiales</taxon>
        <taxon>Methylobacteriaceae</taxon>
        <taxon>Methylobacterium</taxon>
    </lineage>
</organism>
<keyword evidence="2 6" id="KW-0101">Branched-chain amino acid catabolism</keyword>
<dbReference type="Gene3D" id="1.10.1040.10">
    <property type="entry name" value="N-(1-d-carboxylethyl)-l-norvaline Dehydrogenase, domain 2"/>
    <property type="match status" value="1"/>
</dbReference>
<keyword evidence="4 6" id="KW-0520">NAD</keyword>
<protein>
    <recommendedName>
        <fullName evidence="6">3-hydroxyisobutyrate dehydrogenase</fullName>
        <shortName evidence="6">HIBADH</shortName>
        <ecNumber evidence="6">1.1.1.31</ecNumber>
    </recommendedName>
</protein>
<dbReference type="EMBL" id="VZZJ01000018">
    <property type="protein sequence ID" value="KAB1071664.1"/>
    <property type="molecule type" value="Genomic_DNA"/>
</dbReference>
<dbReference type="Proteomes" id="UP000441523">
    <property type="component" value="Unassembled WGS sequence"/>
</dbReference>
<comment type="caution">
    <text evidence="9">The sequence shown here is derived from an EMBL/GenBank/DDBJ whole genome shotgun (WGS) entry which is preliminary data.</text>
</comment>
<evidence type="ECO:0000256" key="1">
    <source>
        <dbReference type="ARBA" id="ARBA00009080"/>
    </source>
</evidence>
<dbReference type="AlphaFoldDB" id="A0A6N6MP26"/>
<dbReference type="FunFam" id="1.10.1040.10:FF:000006">
    <property type="entry name" value="3-hydroxyisobutyrate dehydrogenase"/>
    <property type="match status" value="1"/>
</dbReference>
<feature type="active site" evidence="5">
    <location>
        <position position="171"/>
    </location>
</feature>
<reference evidence="9 10" key="1">
    <citation type="submission" date="2019-09" db="EMBL/GenBank/DDBJ databases">
        <title>YIM 132548 draft genome.</title>
        <authorList>
            <person name="Jiang L."/>
        </authorList>
    </citation>
    <scope>NUCLEOTIDE SEQUENCE [LARGE SCALE GENOMIC DNA]</scope>
    <source>
        <strain evidence="9 10">YIM 132548</strain>
    </source>
</reference>
<gene>
    <name evidence="9" type="primary">mmsB</name>
    <name evidence="9" type="ORF">F6X51_19095</name>
</gene>
<evidence type="ECO:0000256" key="5">
    <source>
        <dbReference type="PIRSR" id="PIRSR000103-1"/>
    </source>
</evidence>
<evidence type="ECO:0000259" key="7">
    <source>
        <dbReference type="Pfam" id="PF03446"/>
    </source>
</evidence>
<comment type="similarity">
    <text evidence="1 6">Belongs to the HIBADH-related family.</text>
</comment>
<dbReference type="InterPro" id="IPR008927">
    <property type="entry name" value="6-PGluconate_DH-like_C_sf"/>
</dbReference>
<dbReference type="InterPro" id="IPR011548">
    <property type="entry name" value="HIBADH"/>
</dbReference>
<dbReference type="SUPFAM" id="SSF51735">
    <property type="entry name" value="NAD(P)-binding Rossmann-fold domains"/>
    <property type="match status" value="1"/>
</dbReference>
<dbReference type="InterPro" id="IPR036291">
    <property type="entry name" value="NAD(P)-bd_dom_sf"/>
</dbReference>
<dbReference type="Gene3D" id="3.40.50.720">
    <property type="entry name" value="NAD(P)-binding Rossmann-like Domain"/>
    <property type="match status" value="1"/>
</dbReference>
<evidence type="ECO:0000259" key="8">
    <source>
        <dbReference type="Pfam" id="PF14833"/>
    </source>
</evidence>
<dbReference type="GO" id="GO:0050661">
    <property type="term" value="F:NADP binding"/>
    <property type="evidence" value="ECO:0007669"/>
    <property type="project" value="InterPro"/>
</dbReference>
<dbReference type="Pfam" id="PF03446">
    <property type="entry name" value="NAD_binding_2"/>
    <property type="match status" value="1"/>
</dbReference>
<dbReference type="NCBIfam" id="TIGR01692">
    <property type="entry name" value="HIBADH"/>
    <property type="match status" value="1"/>
</dbReference>
<keyword evidence="3 6" id="KW-0560">Oxidoreductase</keyword>
<dbReference type="InterPro" id="IPR015815">
    <property type="entry name" value="HIBADH-related"/>
</dbReference>
<keyword evidence="10" id="KW-1185">Reference proteome</keyword>
<dbReference type="PANTHER" id="PTHR22981:SF7">
    <property type="entry name" value="3-HYDROXYISOBUTYRATE DEHYDROGENASE, MITOCHONDRIAL"/>
    <property type="match status" value="1"/>
</dbReference>
<dbReference type="InterPro" id="IPR002204">
    <property type="entry name" value="3-OH-isobutyrate_DH-rel_CS"/>
</dbReference>
<evidence type="ECO:0000256" key="3">
    <source>
        <dbReference type="ARBA" id="ARBA00023002"/>
    </source>
</evidence>
<dbReference type="SUPFAM" id="SSF48179">
    <property type="entry name" value="6-phosphogluconate dehydrogenase C-terminal domain-like"/>
    <property type="match status" value="1"/>
</dbReference>
<evidence type="ECO:0000313" key="10">
    <source>
        <dbReference type="Proteomes" id="UP000441523"/>
    </source>
</evidence>
<dbReference type="InterPro" id="IPR029154">
    <property type="entry name" value="HIBADH-like_NADP-bd"/>
</dbReference>